<dbReference type="Proteomes" id="UP000320762">
    <property type="component" value="Unassembled WGS sequence"/>
</dbReference>
<dbReference type="GO" id="GO:0016593">
    <property type="term" value="C:Cdc73/Paf1 complex"/>
    <property type="evidence" value="ECO:0007669"/>
    <property type="project" value="TreeGrafter"/>
</dbReference>
<feature type="region of interest" description="Disordered" evidence="5">
    <location>
        <begin position="126"/>
        <end position="212"/>
    </location>
</feature>
<dbReference type="STRING" id="97359.A0A550CQ84"/>
<feature type="region of interest" description="Disordered" evidence="5">
    <location>
        <begin position="416"/>
        <end position="440"/>
    </location>
</feature>
<dbReference type="AlphaFoldDB" id="A0A550CQ84"/>
<keyword evidence="2" id="KW-0805">Transcription regulation</keyword>
<feature type="compositionally biased region" description="Basic and acidic residues" evidence="5">
    <location>
        <begin position="70"/>
        <end position="83"/>
    </location>
</feature>
<dbReference type="EMBL" id="VDMD01000003">
    <property type="protein sequence ID" value="TRM66956.1"/>
    <property type="molecule type" value="Genomic_DNA"/>
</dbReference>
<evidence type="ECO:0000259" key="6">
    <source>
        <dbReference type="PROSITE" id="PS51360"/>
    </source>
</evidence>
<evidence type="ECO:0000256" key="3">
    <source>
        <dbReference type="ARBA" id="ARBA00023163"/>
    </source>
</evidence>
<name>A0A550CQ84_9AGAR</name>
<dbReference type="PANTHER" id="PTHR13115:SF8">
    <property type="entry name" value="RNA POLYMERASE-ASSOCIATED PROTEIN RTF1 HOMOLOG"/>
    <property type="match status" value="1"/>
</dbReference>
<organism evidence="7 8">
    <name type="scientific">Schizophyllum amplum</name>
    <dbReference type="NCBI Taxonomy" id="97359"/>
    <lineage>
        <taxon>Eukaryota</taxon>
        <taxon>Fungi</taxon>
        <taxon>Dikarya</taxon>
        <taxon>Basidiomycota</taxon>
        <taxon>Agaricomycotina</taxon>
        <taxon>Agaricomycetes</taxon>
        <taxon>Agaricomycetidae</taxon>
        <taxon>Agaricales</taxon>
        <taxon>Schizophyllaceae</taxon>
        <taxon>Schizophyllum</taxon>
    </lineage>
</organism>
<dbReference type="OrthoDB" id="166375at2759"/>
<evidence type="ECO:0000256" key="5">
    <source>
        <dbReference type="SAM" id="MobiDB-lite"/>
    </source>
</evidence>
<evidence type="ECO:0000256" key="2">
    <source>
        <dbReference type="ARBA" id="ARBA00023015"/>
    </source>
</evidence>
<dbReference type="Pfam" id="PF03126">
    <property type="entry name" value="Plus-3"/>
    <property type="match status" value="1"/>
</dbReference>
<evidence type="ECO:0000256" key="4">
    <source>
        <dbReference type="ARBA" id="ARBA00023242"/>
    </source>
</evidence>
<dbReference type="GO" id="GO:1990269">
    <property type="term" value="F:RNA polymerase II C-terminal domain phosphoserine binding"/>
    <property type="evidence" value="ECO:0007669"/>
    <property type="project" value="TreeGrafter"/>
</dbReference>
<evidence type="ECO:0000256" key="1">
    <source>
        <dbReference type="ARBA" id="ARBA00004123"/>
    </source>
</evidence>
<feature type="domain" description="Plus3" evidence="6">
    <location>
        <begin position="217"/>
        <end position="350"/>
    </location>
</feature>
<feature type="compositionally biased region" description="Basic and acidic residues" evidence="5">
    <location>
        <begin position="196"/>
        <end position="212"/>
    </location>
</feature>
<feature type="compositionally biased region" description="Basic and acidic residues" evidence="5">
    <location>
        <begin position="140"/>
        <end position="172"/>
    </location>
</feature>
<sequence length="536" mass="60393">MSDFEIDDEILALATESSKDKKRKRKQHQSDGSTKRRRHSDGTPESEDRSASPEARKKKHASSDEEEDGEKYPLEGKYIDEDDREHLLGLPELERENILAARLEEQQQKLDKAGLMAMFAQHQGGAVASAAKRQHTARGATKEKTRKLDELKAKRKEKDDRSKNKDSHDSRRSRSRSRSVSDAGSDMDMSESGDEGSDRQERRVESRRSEDRYREEDVQLTDMWKVWLTRDMIAKHCYAPWFEDYVKGAWVRYLIGSNGGMPVYRVCEVVGIVERHNKPYSVDGNKLIDLELELKHGRAVKAFPMDKVSNSRPSDREFARAKLEWKEGNYSWPTLDDISRKADAMKRLVSRPVTEEEITAMTRRGREIKQRVFGNKLTGIALVSERARLEQALSLAEARRDADEIEMLQEQLAALAPPTVSSAPSRPVSDTPAATPAKQNAEDLMALVNERNRRANAEAIRKAEQAEQEKRRAMKRAGNKLLGNTPMSSRPATPGTPGVLKAVDAVRATPEPVLPKAKPKGAASVLDSIEVDLGDF</sequence>
<reference evidence="7 8" key="1">
    <citation type="journal article" date="2019" name="New Phytol.">
        <title>Comparative genomics reveals unique wood-decay strategies and fruiting body development in the Schizophyllaceae.</title>
        <authorList>
            <person name="Almasi E."/>
            <person name="Sahu N."/>
            <person name="Krizsan K."/>
            <person name="Balint B."/>
            <person name="Kovacs G.M."/>
            <person name="Kiss B."/>
            <person name="Cseklye J."/>
            <person name="Drula E."/>
            <person name="Henrissat B."/>
            <person name="Nagy I."/>
            <person name="Chovatia M."/>
            <person name="Adam C."/>
            <person name="LaButti K."/>
            <person name="Lipzen A."/>
            <person name="Riley R."/>
            <person name="Grigoriev I.V."/>
            <person name="Nagy L.G."/>
        </authorList>
    </citation>
    <scope>NUCLEOTIDE SEQUENCE [LARGE SCALE GENOMIC DNA]</scope>
    <source>
        <strain evidence="7 8">NL-1724</strain>
    </source>
</reference>
<evidence type="ECO:0000313" key="7">
    <source>
        <dbReference type="EMBL" id="TRM66956.1"/>
    </source>
</evidence>
<gene>
    <name evidence="7" type="ORF">BD626DRAFT_566014</name>
</gene>
<protein>
    <recommendedName>
        <fullName evidence="6">Plus3 domain-containing protein</fullName>
    </recommendedName>
</protein>
<evidence type="ECO:0000313" key="8">
    <source>
        <dbReference type="Proteomes" id="UP000320762"/>
    </source>
</evidence>
<proteinExistence type="predicted"/>
<dbReference type="InterPro" id="IPR004343">
    <property type="entry name" value="Plus-3_dom"/>
</dbReference>
<keyword evidence="8" id="KW-1185">Reference proteome</keyword>
<dbReference type="SMART" id="SM00719">
    <property type="entry name" value="Plus3"/>
    <property type="match status" value="1"/>
</dbReference>
<dbReference type="GO" id="GO:0003677">
    <property type="term" value="F:DNA binding"/>
    <property type="evidence" value="ECO:0007669"/>
    <property type="project" value="InterPro"/>
</dbReference>
<comment type="subcellular location">
    <subcellularLocation>
        <location evidence="1">Nucleus</location>
    </subcellularLocation>
</comment>
<feature type="region of interest" description="Disordered" evidence="5">
    <location>
        <begin position="480"/>
        <end position="504"/>
    </location>
</feature>
<keyword evidence="4" id="KW-0539">Nucleus</keyword>
<comment type="caution">
    <text evidence="7">The sequence shown here is derived from an EMBL/GenBank/DDBJ whole genome shotgun (WGS) entry which is preliminary data.</text>
</comment>
<dbReference type="InterPro" id="IPR036128">
    <property type="entry name" value="Plus3-like_sf"/>
</dbReference>
<keyword evidence="3" id="KW-0804">Transcription</keyword>
<dbReference type="SUPFAM" id="SSF159042">
    <property type="entry name" value="Plus3-like"/>
    <property type="match status" value="1"/>
</dbReference>
<dbReference type="PROSITE" id="PS51360">
    <property type="entry name" value="PLUS3"/>
    <property type="match status" value="1"/>
</dbReference>
<dbReference type="Gene3D" id="3.90.70.200">
    <property type="entry name" value="Plus-3 domain"/>
    <property type="match status" value="1"/>
</dbReference>
<accession>A0A550CQ84</accession>
<feature type="region of interest" description="Disordered" evidence="5">
    <location>
        <begin position="15"/>
        <end position="83"/>
    </location>
</feature>
<dbReference type="PANTHER" id="PTHR13115">
    <property type="entry name" value="RNA POLYMERASE-ASSOCIATED PROTEIN RTF1 HOMOLOG"/>
    <property type="match status" value="1"/>
</dbReference>
<feature type="compositionally biased region" description="Basic and acidic residues" evidence="5">
    <location>
        <begin position="40"/>
        <end position="55"/>
    </location>
</feature>